<comment type="caution">
    <text evidence="1">The sequence shown here is derived from an EMBL/GenBank/DDBJ whole genome shotgun (WGS) entry which is preliminary data.</text>
</comment>
<evidence type="ECO:0000313" key="2">
    <source>
        <dbReference type="Proteomes" id="UP001154282"/>
    </source>
</evidence>
<gene>
    <name evidence="1" type="ORF">LITE_LOCUS14888</name>
</gene>
<evidence type="ECO:0000313" key="1">
    <source>
        <dbReference type="EMBL" id="CAI0410767.1"/>
    </source>
</evidence>
<proteinExistence type="predicted"/>
<accession>A0AAV0JLF6</accession>
<reference evidence="1" key="1">
    <citation type="submission" date="2022-08" db="EMBL/GenBank/DDBJ databases">
        <authorList>
            <person name="Gutierrez-Valencia J."/>
        </authorList>
    </citation>
    <scope>NUCLEOTIDE SEQUENCE</scope>
</reference>
<dbReference type="AlphaFoldDB" id="A0AAV0JLF6"/>
<dbReference type="EMBL" id="CAMGYJ010000005">
    <property type="protein sequence ID" value="CAI0410767.1"/>
    <property type="molecule type" value="Genomic_DNA"/>
</dbReference>
<dbReference type="Proteomes" id="UP001154282">
    <property type="component" value="Unassembled WGS sequence"/>
</dbReference>
<organism evidence="1 2">
    <name type="scientific">Linum tenue</name>
    <dbReference type="NCBI Taxonomy" id="586396"/>
    <lineage>
        <taxon>Eukaryota</taxon>
        <taxon>Viridiplantae</taxon>
        <taxon>Streptophyta</taxon>
        <taxon>Embryophyta</taxon>
        <taxon>Tracheophyta</taxon>
        <taxon>Spermatophyta</taxon>
        <taxon>Magnoliopsida</taxon>
        <taxon>eudicotyledons</taxon>
        <taxon>Gunneridae</taxon>
        <taxon>Pentapetalae</taxon>
        <taxon>rosids</taxon>
        <taxon>fabids</taxon>
        <taxon>Malpighiales</taxon>
        <taxon>Linaceae</taxon>
        <taxon>Linum</taxon>
    </lineage>
</organism>
<name>A0AAV0JLF6_9ROSI</name>
<protein>
    <submittedName>
        <fullName evidence="1">Uncharacterized protein</fullName>
    </submittedName>
</protein>
<keyword evidence="2" id="KW-1185">Reference proteome</keyword>
<sequence>MSFRSKNFPVPINTTGRATEKRRGFSYMYANAIHQTSSLSSSISPRLQQVNGILEIDSPPLMSPYLLFPSFHST</sequence>